<proteinExistence type="predicted"/>
<feature type="compositionally biased region" description="Polar residues" evidence="3">
    <location>
        <begin position="503"/>
        <end position="513"/>
    </location>
</feature>
<feature type="compositionally biased region" description="Polar residues" evidence="3">
    <location>
        <begin position="294"/>
        <end position="314"/>
    </location>
</feature>
<dbReference type="InterPro" id="IPR053098">
    <property type="entry name" value="Petuviruses_polyprotein"/>
</dbReference>
<feature type="coiled-coil region" evidence="2">
    <location>
        <begin position="361"/>
        <end position="405"/>
    </location>
</feature>
<dbReference type="GO" id="GO:0003964">
    <property type="term" value="F:RNA-directed DNA polymerase activity"/>
    <property type="evidence" value="ECO:0007669"/>
    <property type="project" value="UniProtKB-KW"/>
</dbReference>
<keyword evidence="7" id="KW-1185">Reference proteome</keyword>
<dbReference type="PANTHER" id="PTHR48435:SF1">
    <property type="entry name" value="POLYPROTEIN"/>
    <property type="match status" value="1"/>
</dbReference>
<keyword evidence="2" id="KW-0175">Coiled coil</keyword>
<gene>
    <name evidence="6" type="ORF">Adt_14981</name>
</gene>
<evidence type="ECO:0000313" key="6">
    <source>
        <dbReference type="EMBL" id="KAL2518734.1"/>
    </source>
</evidence>
<dbReference type="SMART" id="SM00343">
    <property type="entry name" value="ZnF_C2HC"/>
    <property type="match status" value="1"/>
</dbReference>
<feature type="compositionally biased region" description="Low complexity" evidence="3">
    <location>
        <begin position="519"/>
        <end position="529"/>
    </location>
</feature>
<evidence type="ECO:0000259" key="4">
    <source>
        <dbReference type="PROSITE" id="PS50158"/>
    </source>
</evidence>
<organism evidence="6 7">
    <name type="scientific">Abeliophyllum distichum</name>
    <dbReference type="NCBI Taxonomy" id="126358"/>
    <lineage>
        <taxon>Eukaryota</taxon>
        <taxon>Viridiplantae</taxon>
        <taxon>Streptophyta</taxon>
        <taxon>Embryophyta</taxon>
        <taxon>Tracheophyta</taxon>
        <taxon>Spermatophyta</taxon>
        <taxon>Magnoliopsida</taxon>
        <taxon>eudicotyledons</taxon>
        <taxon>Gunneridae</taxon>
        <taxon>Pentapetalae</taxon>
        <taxon>asterids</taxon>
        <taxon>lamiids</taxon>
        <taxon>Lamiales</taxon>
        <taxon>Oleaceae</taxon>
        <taxon>Forsythieae</taxon>
        <taxon>Abeliophyllum</taxon>
    </lineage>
</organism>
<dbReference type="InterPro" id="IPR028919">
    <property type="entry name" value="Viral_movement"/>
</dbReference>
<dbReference type="EMBL" id="JBFOLK010000004">
    <property type="protein sequence ID" value="KAL2518734.1"/>
    <property type="molecule type" value="Genomic_DNA"/>
</dbReference>
<reference evidence="7" key="1">
    <citation type="submission" date="2024-07" db="EMBL/GenBank/DDBJ databases">
        <title>Two chromosome-level genome assemblies of Korean endemic species Abeliophyllum distichum and Forsythia ovata (Oleaceae).</title>
        <authorList>
            <person name="Jang H."/>
        </authorList>
    </citation>
    <scope>NUCLEOTIDE SEQUENCE [LARGE SCALE GENOMIC DNA]</scope>
</reference>
<dbReference type="PANTHER" id="PTHR48435">
    <property type="entry name" value="POLYPROTEIN"/>
    <property type="match status" value="1"/>
</dbReference>
<dbReference type="Proteomes" id="UP001604336">
    <property type="component" value="Unassembled WGS sequence"/>
</dbReference>
<dbReference type="InterPro" id="IPR001878">
    <property type="entry name" value="Znf_CCHC"/>
</dbReference>
<sequence length="981" mass="111648">MSLESSDFQSSSFRKSNASKIDGLYEITHLPETDKTPITSLPLLNPYHAYAKPRNSISKTVKTLISSSKTQIKEYVQSSKFDQHLLPATEKEQFIALELPSQLPKVWLSEGYTHLHFGAVRFALTAHGRKGLPTVARMALLDTRYADYQHACIGTVETTLNAGTVLVTMFPNFNMPIADPQLLSALKIQVQIIGAIPAGVTYGSTLHYQMVYRVQNHSLDFVTPQSSLPKKRRSRSDDPIVPTGWTDDDDYDDHYQWHKKWDWSNPEPEPSPSYMFQPPPEDFPPLSNFDKGLSTHSWKVKNPTTRSPDGSVNQLSPAEKVLNWQSENAVQQNKLLQKIDQSQQRIEKAFQHQTQALLSPLEACRQRIEEVTSEIMDLLSKRLPFDAQEGELRSLKHQLNFIENSSLIPPSAPFKPTYPQNISQSYGPMYSESSGSLKNFFSPEEWERKLKKPKPPRTQSKPRVPPPNPEKQPQLMIKNPISEFLERAQKQETMSPPVLAITADSNASDSNPAEESESSRQSDSYESSSQPPVYMANEAQTSREESNERPAEETEQVEPTIISEDEQSSPPTIPVMGPSITTSSGSSVKFTLDDIPPIKWRSRFQEMQAWCSAELQKPLMTHTAVIKSFLARLTGFLRDWYDSLGEYRQLQYLNSPTVEQCMNALYWEFCGRQDHLKDIAREEFFKLKCCSYNPKDLDKHFQNAAKRYYLIGGMDDPNIKQAYLESIPQPLGQETLRMIEMKGQFLGTTSFGELHNMVLRTLKKLCNQRAFLTDIHTTGKKLEKACERPELKIKCLHNEKSCSCPGKKKRHFKKFKFKKKSSRSLPKKRRFFRKKFSRKKGDRCFICGKKGHFAKDCPEQKKAKILKQICAATNIDDEADLESIFSEEDEQSSDTIFVLEDRTSDTDDSSSDPDECYGLQVINLSLSVPMVEIKIFPSKYDRPIIVAGLFDTGAACSILNPTVLPSSMWKPHRQIFQSAKN</sequence>
<feature type="compositionally biased region" description="Pro residues" evidence="3">
    <location>
        <begin position="267"/>
        <end position="283"/>
    </location>
</feature>
<keyword evidence="1" id="KW-0863">Zinc-finger</keyword>
<dbReference type="Pfam" id="PF00098">
    <property type="entry name" value="zf-CCHC"/>
    <property type="match status" value="1"/>
</dbReference>
<keyword evidence="6" id="KW-0548">Nucleotidyltransferase</keyword>
<evidence type="ECO:0000313" key="7">
    <source>
        <dbReference type="Proteomes" id="UP001604336"/>
    </source>
</evidence>
<dbReference type="InterPro" id="IPR036875">
    <property type="entry name" value="Znf_CCHC_sf"/>
</dbReference>
<evidence type="ECO:0000256" key="2">
    <source>
        <dbReference type="SAM" id="Coils"/>
    </source>
</evidence>
<feature type="region of interest" description="Disordered" evidence="3">
    <location>
        <begin position="266"/>
        <end position="314"/>
    </location>
</feature>
<dbReference type="SUPFAM" id="SSF57756">
    <property type="entry name" value="Retrovirus zinc finger-like domains"/>
    <property type="match status" value="1"/>
</dbReference>
<keyword evidence="6" id="KW-0808">Transferase</keyword>
<feature type="domain" description="CCHC-type" evidence="4">
    <location>
        <begin position="843"/>
        <end position="859"/>
    </location>
</feature>
<dbReference type="PROSITE" id="PS50175">
    <property type="entry name" value="ASP_PROT_RETROV"/>
    <property type="match status" value="1"/>
</dbReference>
<feature type="region of interest" description="Disordered" evidence="3">
    <location>
        <begin position="502"/>
        <end position="580"/>
    </location>
</feature>
<protein>
    <submittedName>
        <fullName evidence="6">Reverse transcriptase domain-containing protein</fullName>
    </submittedName>
</protein>
<dbReference type="Gene3D" id="4.10.60.10">
    <property type="entry name" value="Zinc finger, CCHC-type"/>
    <property type="match status" value="1"/>
</dbReference>
<evidence type="ECO:0000256" key="3">
    <source>
        <dbReference type="SAM" id="MobiDB-lite"/>
    </source>
</evidence>
<dbReference type="GO" id="GO:0008270">
    <property type="term" value="F:zinc ion binding"/>
    <property type="evidence" value="ECO:0007669"/>
    <property type="project" value="UniProtKB-KW"/>
</dbReference>
<name>A0ABD1U179_9LAMI</name>
<dbReference type="PROSITE" id="PS50158">
    <property type="entry name" value="ZF_CCHC"/>
    <property type="match status" value="1"/>
</dbReference>
<keyword evidence="1" id="KW-0479">Metal-binding</keyword>
<dbReference type="InterPro" id="IPR001995">
    <property type="entry name" value="Peptidase_A2_cat"/>
</dbReference>
<feature type="domain" description="Peptidase A2" evidence="5">
    <location>
        <begin position="946"/>
        <end position="981"/>
    </location>
</feature>
<dbReference type="AlphaFoldDB" id="A0ABD1U179"/>
<keyword evidence="6" id="KW-0695">RNA-directed DNA polymerase</keyword>
<keyword evidence="1" id="KW-0862">Zinc</keyword>
<dbReference type="Pfam" id="PF01107">
    <property type="entry name" value="MP"/>
    <property type="match status" value="1"/>
</dbReference>
<evidence type="ECO:0000256" key="1">
    <source>
        <dbReference type="PROSITE-ProRule" id="PRU00047"/>
    </source>
</evidence>
<feature type="region of interest" description="Disordered" evidence="3">
    <location>
        <begin position="224"/>
        <end position="248"/>
    </location>
</feature>
<feature type="region of interest" description="Disordered" evidence="3">
    <location>
        <begin position="446"/>
        <end position="475"/>
    </location>
</feature>
<comment type="caution">
    <text evidence="6">The sequence shown here is derived from an EMBL/GenBank/DDBJ whole genome shotgun (WGS) entry which is preliminary data.</text>
</comment>
<evidence type="ECO:0000259" key="5">
    <source>
        <dbReference type="PROSITE" id="PS50175"/>
    </source>
</evidence>
<feature type="compositionally biased region" description="Basic and acidic residues" evidence="3">
    <location>
        <begin position="541"/>
        <end position="552"/>
    </location>
</feature>
<accession>A0ABD1U179</accession>